<feature type="domain" description="Luciferase-like" evidence="3">
    <location>
        <begin position="28"/>
        <end position="322"/>
    </location>
</feature>
<sequence length="358" mass="37364">MKAEETRADAAPGTPGAAPEGAEIGLGLQSDKRPGDYARLARAAERHGFDVLSVFGDLMYQPPLYPLLEMAAATERVRLGAACLNPYSMAPYEIAGQIAALDLASEGRAYLGLARGTWLGAVGIAQPRPLTVLAETAEVVYRLLGGDDGGYEGEAHRLEAGTRLRYAVHRPRPPLLLGTWGPKGAALAGRIADEVKVGGSANPAMVPVIRDRIRVGAEAAGRDPGEVGVVLGAVTVVDTDGAAARTRARTEVAMYLAVVAELDPTAEIPADLLTRVRDLVAAGEDRAAGELIPDDVLDLFAFSGTPEQVAAQAQELIDAGARRVEFGTPHGLDDDRGVHLLGTAVLPLLTRSPPTSAP</sequence>
<reference evidence="5" key="1">
    <citation type="journal article" date="2019" name="Int. J. Syst. Evol. Microbiol.">
        <title>The Global Catalogue of Microorganisms (GCM) 10K type strain sequencing project: providing services to taxonomists for standard genome sequencing and annotation.</title>
        <authorList>
            <consortium name="The Broad Institute Genomics Platform"/>
            <consortium name="The Broad Institute Genome Sequencing Center for Infectious Disease"/>
            <person name="Wu L."/>
            <person name="Ma J."/>
        </authorList>
    </citation>
    <scope>NUCLEOTIDE SEQUENCE [LARGE SCALE GENOMIC DNA]</scope>
    <source>
        <strain evidence="5">CGMCC 4.7132</strain>
    </source>
</reference>
<dbReference type="Pfam" id="PF00296">
    <property type="entry name" value="Bac_luciferase"/>
    <property type="match status" value="1"/>
</dbReference>
<protein>
    <submittedName>
        <fullName evidence="4">LLM class flavin-dependent oxidoreductase</fullName>
    </submittedName>
</protein>
<accession>A0ABV9CVQ5</accession>
<dbReference type="CDD" id="cd01097">
    <property type="entry name" value="Tetrahydromethanopterin_reductase"/>
    <property type="match status" value="1"/>
</dbReference>
<dbReference type="Gene3D" id="3.20.20.30">
    <property type="entry name" value="Luciferase-like domain"/>
    <property type="match status" value="1"/>
</dbReference>
<dbReference type="InterPro" id="IPR011251">
    <property type="entry name" value="Luciferase-like_dom"/>
</dbReference>
<dbReference type="InterPro" id="IPR050564">
    <property type="entry name" value="F420-G6PD/mer"/>
</dbReference>
<name>A0ABV9CVQ5_9ACTN</name>
<dbReference type="RefSeq" id="WP_380851103.1">
    <property type="nucleotide sequence ID" value="NZ_JBHSFP010000048.1"/>
</dbReference>
<evidence type="ECO:0000256" key="2">
    <source>
        <dbReference type="SAM" id="MobiDB-lite"/>
    </source>
</evidence>
<dbReference type="InterPro" id="IPR036661">
    <property type="entry name" value="Luciferase-like_sf"/>
</dbReference>
<dbReference type="PANTHER" id="PTHR43244">
    <property type="match status" value="1"/>
</dbReference>
<keyword evidence="1" id="KW-0560">Oxidoreductase</keyword>
<gene>
    <name evidence="4" type="ORF">ACFO60_37575</name>
</gene>
<keyword evidence="5" id="KW-1185">Reference proteome</keyword>
<evidence type="ECO:0000259" key="3">
    <source>
        <dbReference type="Pfam" id="PF00296"/>
    </source>
</evidence>
<dbReference type="EMBL" id="JBHSFP010000048">
    <property type="protein sequence ID" value="MFC4536513.1"/>
    <property type="molecule type" value="Genomic_DNA"/>
</dbReference>
<evidence type="ECO:0000313" key="4">
    <source>
        <dbReference type="EMBL" id="MFC4536513.1"/>
    </source>
</evidence>
<comment type="caution">
    <text evidence="4">The sequence shown here is derived from an EMBL/GenBank/DDBJ whole genome shotgun (WGS) entry which is preliminary data.</text>
</comment>
<evidence type="ECO:0000313" key="5">
    <source>
        <dbReference type="Proteomes" id="UP001596004"/>
    </source>
</evidence>
<organism evidence="4 5">
    <name type="scientific">Sphaerisporangium dianthi</name>
    <dbReference type="NCBI Taxonomy" id="1436120"/>
    <lineage>
        <taxon>Bacteria</taxon>
        <taxon>Bacillati</taxon>
        <taxon>Actinomycetota</taxon>
        <taxon>Actinomycetes</taxon>
        <taxon>Streptosporangiales</taxon>
        <taxon>Streptosporangiaceae</taxon>
        <taxon>Sphaerisporangium</taxon>
    </lineage>
</organism>
<evidence type="ECO:0000256" key="1">
    <source>
        <dbReference type="ARBA" id="ARBA00023002"/>
    </source>
</evidence>
<feature type="compositionally biased region" description="Low complexity" evidence="2">
    <location>
        <begin position="10"/>
        <end position="27"/>
    </location>
</feature>
<feature type="region of interest" description="Disordered" evidence="2">
    <location>
        <begin position="1"/>
        <end position="27"/>
    </location>
</feature>
<dbReference type="SUPFAM" id="SSF51679">
    <property type="entry name" value="Bacterial luciferase-like"/>
    <property type="match status" value="1"/>
</dbReference>
<dbReference type="Proteomes" id="UP001596004">
    <property type="component" value="Unassembled WGS sequence"/>
</dbReference>
<dbReference type="PANTHER" id="PTHR43244:SF1">
    <property type="entry name" value="5,10-METHYLENETETRAHYDROMETHANOPTERIN REDUCTASE"/>
    <property type="match status" value="1"/>
</dbReference>
<proteinExistence type="predicted"/>